<reference evidence="2 3" key="1">
    <citation type="journal article" date="2013" name="Curr. Biol.">
        <title>The Genome of the Foraminiferan Reticulomyxa filosa.</title>
        <authorList>
            <person name="Glockner G."/>
            <person name="Hulsmann N."/>
            <person name="Schleicher M."/>
            <person name="Noegel A.A."/>
            <person name="Eichinger L."/>
            <person name="Gallinger C."/>
            <person name="Pawlowski J."/>
            <person name="Sierra R."/>
            <person name="Euteneuer U."/>
            <person name="Pillet L."/>
            <person name="Moustafa A."/>
            <person name="Platzer M."/>
            <person name="Groth M."/>
            <person name="Szafranski K."/>
            <person name="Schliwa M."/>
        </authorList>
    </citation>
    <scope>NUCLEOTIDE SEQUENCE [LARGE SCALE GENOMIC DNA]</scope>
</reference>
<evidence type="ECO:0000313" key="2">
    <source>
        <dbReference type="EMBL" id="ETO05132.1"/>
    </source>
</evidence>
<accession>X6LVF4</accession>
<feature type="non-terminal residue" evidence="2">
    <location>
        <position position="1"/>
    </location>
</feature>
<keyword evidence="1" id="KW-0812">Transmembrane</keyword>
<dbReference type="AlphaFoldDB" id="X6LVF4"/>
<keyword evidence="1" id="KW-1133">Transmembrane helix</keyword>
<dbReference type="EMBL" id="ASPP01028492">
    <property type="protein sequence ID" value="ETO05132.1"/>
    <property type="molecule type" value="Genomic_DNA"/>
</dbReference>
<protein>
    <submittedName>
        <fullName evidence="2">Uncharacterized protein</fullName>
    </submittedName>
</protein>
<evidence type="ECO:0000256" key="1">
    <source>
        <dbReference type="SAM" id="Phobius"/>
    </source>
</evidence>
<proteinExistence type="predicted"/>
<name>X6LVF4_RETFI</name>
<organism evidence="2 3">
    <name type="scientific">Reticulomyxa filosa</name>
    <dbReference type="NCBI Taxonomy" id="46433"/>
    <lineage>
        <taxon>Eukaryota</taxon>
        <taxon>Sar</taxon>
        <taxon>Rhizaria</taxon>
        <taxon>Retaria</taxon>
        <taxon>Foraminifera</taxon>
        <taxon>Monothalamids</taxon>
        <taxon>Reticulomyxidae</taxon>
        <taxon>Reticulomyxa</taxon>
    </lineage>
</organism>
<feature type="transmembrane region" description="Helical" evidence="1">
    <location>
        <begin position="168"/>
        <end position="185"/>
    </location>
</feature>
<sequence length="190" mass="22370">IHETDMIARKKKEEMKKRKNIIDAKIEAHFYCSGKHAIQPKEGASTVIVNECTRSGFLHNFIAFSVTMIGYNVYLYRQSYLYDVQDKQAVGMLGLRKMVDNNHFETQNLEELKAIMQYCHDNKLKIKPVGKGIYFYKKSGEKGERKDIFGKQKNIQIFLTFGEKNFKMTYTVFILFYFIFVISFPQQKKE</sequence>
<keyword evidence="1" id="KW-0472">Membrane</keyword>
<dbReference type="Proteomes" id="UP000023152">
    <property type="component" value="Unassembled WGS sequence"/>
</dbReference>
<evidence type="ECO:0000313" key="3">
    <source>
        <dbReference type="Proteomes" id="UP000023152"/>
    </source>
</evidence>
<comment type="caution">
    <text evidence="2">The sequence shown here is derived from an EMBL/GenBank/DDBJ whole genome shotgun (WGS) entry which is preliminary data.</text>
</comment>
<gene>
    <name evidence="2" type="ORF">RFI_32265</name>
</gene>
<keyword evidence="3" id="KW-1185">Reference proteome</keyword>
<feature type="transmembrane region" description="Helical" evidence="1">
    <location>
        <begin position="57"/>
        <end position="76"/>
    </location>
</feature>